<proteinExistence type="predicted"/>
<protein>
    <recommendedName>
        <fullName evidence="4">Magnesium citrate secondary transporter</fullName>
    </recommendedName>
</protein>
<feature type="transmembrane region" description="Helical" evidence="1">
    <location>
        <begin position="40"/>
        <end position="61"/>
    </location>
</feature>
<keyword evidence="1" id="KW-0472">Membrane</keyword>
<dbReference type="Proteomes" id="UP000830401">
    <property type="component" value="Chromosome"/>
</dbReference>
<accession>A0ABY4G129</accession>
<gene>
    <name evidence="2" type="ORF">MUN86_13170</name>
</gene>
<keyword evidence="1" id="KW-0812">Transmembrane</keyword>
<sequence>MHKRGVGPLPYWPTLLASYLADVLTLPLELTLLRWIMRRFYFRTPVFVLPLSWVVATWLTISIWFEGILPYFSRTATGDPFDVAAYAVGGLLFWRWLNQPA</sequence>
<feature type="transmembrane region" description="Helical" evidence="1">
    <location>
        <begin position="81"/>
        <end position="97"/>
    </location>
</feature>
<keyword evidence="3" id="KW-1185">Reference proteome</keyword>
<dbReference type="EMBL" id="CP095061">
    <property type="protein sequence ID" value="UOQ64536.1"/>
    <property type="molecule type" value="Genomic_DNA"/>
</dbReference>
<feature type="transmembrane region" description="Helical" evidence="1">
    <location>
        <begin position="12"/>
        <end position="33"/>
    </location>
</feature>
<name>A0ABY4G129_9BACT</name>
<dbReference type="RefSeq" id="WP_245118398.1">
    <property type="nucleotide sequence ID" value="NZ_CP095061.1"/>
</dbReference>
<organism evidence="2 3">
    <name type="scientific">Hymenobacter volaticus</name>
    <dbReference type="NCBI Taxonomy" id="2932254"/>
    <lineage>
        <taxon>Bacteria</taxon>
        <taxon>Pseudomonadati</taxon>
        <taxon>Bacteroidota</taxon>
        <taxon>Cytophagia</taxon>
        <taxon>Cytophagales</taxon>
        <taxon>Hymenobacteraceae</taxon>
        <taxon>Hymenobacter</taxon>
    </lineage>
</organism>
<reference evidence="2" key="1">
    <citation type="submission" date="2022-04" db="EMBL/GenBank/DDBJ databases">
        <title>Hymenobacter sp. isolated from the air.</title>
        <authorList>
            <person name="Won M."/>
            <person name="Lee C.-M."/>
            <person name="Woen H.-Y."/>
            <person name="Kwon S.-W."/>
        </authorList>
    </citation>
    <scope>NUCLEOTIDE SEQUENCE</scope>
    <source>
        <strain evidence="2">5420S-77</strain>
    </source>
</reference>
<evidence type="ECO:0000256" key="1">
    <source>
        <dbReference type="SAM" id="Phobius"/>
    </source>
</evidence>
<evidence type="ECO:0008006" key="4">
    <source>
        <dbReference type="Google" id="ProtNLM"/>
    </source>
</evidence>
<keyword evidence="1" id="KW-1133">Transmembrane helix</keyword>
<evidence type="ECO:0000313" key="3">
    <source>
        <dbReference type="Proteomes" id="UP000830401"/>
    </source>
</evidence>
<evidence type="ECO:0000313" key="2">
    <source>
        <dbReference type="EMBL" id="UOQ64536.1"/>
    </source>
</evidence>